<dbReference type="EMBL" id="JAEHOE010000073">
    <property type="protein sequence ID" value="KAG2489450.1"/>
    <property type="molecule type" value="Genomic_DNA"/>
</dbReference>
<evidence type="ECO:0000313" key="2">
    <source>
        <dbReference type="EMBL" id="KAG2489450.1"/>
    </source>
</evidence>
<sequence>MGQQPPQQQPMALARRRIEPMQLQQQPIYLNLSQVSDKQVITRNKGTILGTIGEALIDPQRLEVVVFELESKRDVRSQLTGAVPLAALKEIGDVVLVQDDSMVLQDSRYYSNYGLIKLLGMDVKTRSGRVLGKVRDVAFSPDTGAVARIEFDDFGLRFLPPNFFDTFSVSAEVVESCAYGYVQLSTEDVYPRQEKQGILSSILKGISGGGPGGRPQLLLSDGSRGEAVAGYLPQGYSYAQWQNDVRRWEAETGMSYEDYMVQQQAAMMGGSGAPGGGMRALPPARGGAGAGPSGMGAGQGLPAPGQARYGGAAGAGPAGQQLPGPARRQAAAAPPGQQAGAYGAGGGGGYGAGGYGTDPRYRGPAGPQQPGQQQQPPAARPGYPGAAPPAQQAGWAQPPPAQQQGQTGWPAGPAQQRQAPPQGAPQQQQAPGGYPPPGRAPAGPSGAPGPQQPQAQYGWAPEQQPAAANGSGPDGAGGPGPNGSGPVNGSTVNGAAAAANGTGALRVDEWLAREGPGSGGERPLEVAGRQPAGQQRGVDGRGWEAAQNPARPY</sequence>
<feature type="compositionally biased region" description="Low complexity" evidence="1">
    <location>
        <begin position="318"/>
        <end position="341"/>
    </location>
</feature>
<feature type="compositionally biased region" description="Low complexity" evidence="1">
    <location>
        <begin position="362"/>
        <end position="432"/>
    </location>
</feature>
<evidence type="ECO:0008006" key="4">
    <source>
        <dbReference type="Google" id="ProtNLM"/>
    </source>
</evidence>
<reference evidence="2" key="1">
    <citation type="journal article" date="2020" name="bioRxiv">
        <title>Comparative genomics of Chlamydomonas.</title>
        <authorList>
            <person name="Craig R.J."/>
            <person name="Hasan A.R."/>
            <person name="Ness R.W."/>
            <person name="Keightley P.D."/>
        </authorList>
    </citation>
    <scope>NUCLEOTIDE SEQUENCE</scope>
    <source>
        <strain evidence="2">CCAP 11/70</strain>
    </source>
</reference>
<dbReference type="Proteomes" id="UP000612055">
    <property type="component" value="Unassembled WGS sequence"/>
</dbReference>
<evidence type="ECO:0000313" key="3">
    <source>
        <dbReference type="Proteomes" id="UP000612055"/>
    </source>
</evidence>
<gene>
    <name evidence="2" type="ORF">HYH03_012086</name>
</gene>
<dbReference type="OrthoDB" id="539916at2759"/>
<dbReference type="Gene3D" id="2.30.30.240">
    <property type="entry name" value="PRC-barrel domain"/>
    <property type="match status" value="2"/>
</dbReference>
<dbReference type="PANTHER" id="PTHR36740:SF1">
    <property type="entry name" value="PRC-BARREL DOMAIN-CONTAINING PROTEIN"/>
    <property type="match status" value="1"/>
</dbReference>
<accession>A0A835XTL0</accession>
<dbReference type="PANTHER" id="PTHR36740">
    <property type="entry name" value="PRC DOMAIN-CONTAINING PROTEIN"/>
    <property type="match status" value="1"/>
</dbReference>
<organism evidence="2 3">
    <name type="scientific">Edaphochlamys debaryana</name>
    <dbReference type="NCBI Taxonomy" id="47281"/>
    <lineage>
        <taxon>Eukaryota</taxon>
        <taxon>Viridiplantae</taxon>
        <taxon>Chlorophyta</taxon>
        <taxon>core chlorophytes</taxon>
        <taxon>Chlorophyceae</taxon>
        <taxon>CS clade</taxon>
        <taxon>Chlamydomonadales</taxon>
        <taxon>Chlamydomonadales incertae sedis</taxon>
        <taxon>Edaphochlamys</taxon>
    </lineage>
</organism>
<evidence type="ECO:0000256" key="1">
    <source>
        <dbReference type="SAM" id="MobiDB-lite"/>
    </source>
</evidence>
<dbReference type="SUPFAM" id="SSF50346">
    <property type="entry name" value="PRC-barrel domain"/>
    <property type="match status" value="2"/>
</dbReference>
<feature type="compositionally biased region" description="Gly residues" evidence="1">
    <location>
        <begin position="342"/>
        <end position="356"/>
    </location>
</feature>
<proteinExistence type="predicted"/>
<name>A0A835XTL0_9CHLO</name>
<keyword evidence="3" id="KW-1185">Reference proteome</keyword>
<feature type="compositionally biased region" description="Low complexity" evidence="1">
    <location>
        <begin position="440"/>
        <end position="471"/>
    </location>
</feature>
<dbReference type="InterPro" id="IPR011033">
    <property type="entry name" value="PRC_barrel-like_sf"/>
</dbReference>
<feature type="compositionally biased region" description="Gly residues" evidence="1">
    <location>
        <begin position="286"/>
        <end position="299"/>
    </location>
</feature>
<feature type="compositionally biased region" description="Low complexity" evidence="1">
    <location>
        <begin position="484"/>
        <end position="504"/>
    </location>
</feature>
<dbReference type="AlphaFoldDB" id="A0A835XTL0"/>
<feature type="compositionally biased region" description="Low complexity" evidence="1">
    <location>
        <begin position="300"/>
        <end position="310"/>
    </location>
</feature>
<feature type="region of interest" description="Disordered" evidence="1">
    <location>
        <begin position="270"/>
        <end position="553"/>
    </location>
</feature>
<protein>
    <recommendedName>
        <fullName evidence="4">PRC-barrel domain-containing protein</fullName>
    </recommendedName>
</protein>
<comment type="caution">
    <text evidence="2">The sequence shown here is derived from an EMBL/GenBank/DDBJ whole genome shotgun (WGS) entry which is preliminary data.</text>
</comment>
<feature type="compositionally biased region" description="Gly residues" evidence="1">
    <location>
        <begin position="472"/>
        <end position="483"/>
    </location>
</feature>